<dbReference type="SUPFAM" id="SSF64376">
    <property type="entry name" value="YlxR-like"/>
    <property type="match status" value="1"/>
</dbReference>
<evidence type="ECO:0000259" key="2">
    <source>
        <dbReference type="Pfam" id="PF04296"/>
    </source>
</evidence>
<dbReference type="STRING" id="115783.SAMN02745119_02758"/>
<dbReference type="InterPro" id="IPR004038">
    <property type="entry name" value="Ribosomal_eL8/eL30/eS12/Gad45"/>
</dbReference>
<dbReference type="InterPro" id="IPR037465">
    <property type="entry name" value="YlxR"/>
</dbReference>
<accession>A0A1T4R9Y0</accession>
<feature type="domain" description="YlxR" evidence="2">
    <location>
        <begin position="11"/>
        <end position="74"/>
    </location>
</feature>
<dbReference type="Proteomes" id="UP000190102">
    <property type="component" value="Unassembled WGS sequence"/>
</dbReference>
<gene>
    <name evidence="3" type="ORF">SAMN02745119_02758</name>
</gene>
<dbReference type="RefSeq" id="WP_078790988.1">
    <property type="nucleotide sequence ID" value="NZ_FUWR01000018.1"/>
</dbReference>
<dbReference type="GO" id="GO:0005840">
    <property type="term" value="C:ribosome"/>
    <property type="evidence" value="ECO:0007669"/>
    <property type="project" value="UniProtKB-KW"/>
</dbReference>
<dbReference type="PANTHER" id="PTHR34215">
    <property type="entry name" value="BLL0784 PROTEIN"/>
    <property type="match status" value="1"/>
</dbReference>
<dbReference type="InterPro" id="IPR007393">
    <property type="entry name" value="YlxR_dom"/>
</dbReference>
<sequence>MSPLVGTGPQRSCIACRRTGDKGTLLRFVLAPDGTVTPDLEGKLPGRGAYLCQSRRCVQDAVAKRQFSRTFKGAAAEVDGPALTALLQQIMEQRISGYLALANKAGATVSGGEAIERSLKGAKLPRLLVLATDISPAIAEKLAGIAARSAVPVVKVLSKDVLGQLVGKESDRSAVAVMSDGFAQSLVKEIERYRNYLEEESGR</sequence>
<dbReference type="PANTHER" id="PTHR34215:SF1">
    <property type="entry name" value="YLXR DOMAIN-CONTAINING PROTEIN"/>
    <property type="match status" value="1"/>
</dbReference>
<keyword evidence="4" id="KW-1185">Reference proteome</keyword>
<dbReference type="SUPFAM" id="SSF55315">
    <property type="entry name" value="L30e-like"/>
    <property type="match status" value="1"/>
</dbReference>
<dbReference type="OrthoDB" id="9813251at2"/>
<keyword evidence="3" id="KW-0689">Ribosomal protein</keyword>
<protein>
    <submittedName>
        <fullName evidence="3">LSU ribosomal protein L7AE</fullName>
    </submittedName>
</protein>
<dbReference type="InterPro" id="IPR029064">
    <property type="entry name" value="Ribosomal_eL30-like_sf"/>
</dbReference>
<evidence type="ECO:0000313" key="4">
    <source>
        <dbReference type="Proteomes" id="UP000190102"/>
    </source>
</evidence>
<evidence type="ECO:0000313" key="3">
    <source>
        <dbReference type="EMBL" id="SKA12468.1"/>
    </source>
</evidence>
<name>A0A1T4R9Y0_9BACT</name>
<keyword evidence="3" id="KW-0687">Ribonucleoprotein</keyword>
<evidence type="ECO:0000259" key="1">
    <source>
        <dbReference type="Pfam" id="PF01248"/>
    </source>
</evidence>
<proteinExistence type="predicted"/>
<dbReference type="EMBL" id="FUWR01000018">
    <property type="protein sequence ID" value="SKA12468.1"/>
    <property type="molecule type" value="Genomic_DNA"/>
</dbReference>
<dbReference type="Pfam" id="PF01248">
    <property type="entry name" value="Ribosomal_L7Ae"/>
    <property type="match status" value="1"/>
</dbReference>
<dbReference type="AlphaFoldDB" id="A0A1T4R9Y0"/>
<organism evidence="3 4">
    <name type="scientific">Trichlorobacter thiogenes</name>
    <dbReference type="NCBI Taxonomy" id="115783"/>
    <lineage>
        <taxon>Bacteria</taxon>
        <taxon>Pseudomonadati</taxon>
        <taxon>Thermodesulfobacteriota</taxon>
        <taxon>Desulfuromonadia</taxon>
        <taxon>Geobacterales</taxon>
        <taxon>Geobacteraceae</taxon>
        <taxon>Trichlorobacter</taxon>
    </lineage>
</organism>
<dbReference type="CDD" id="cd00279">
    <property type="entry name" value="YlxR"/>
    <property type="match status" value="1"/>
</dbReference>
<feature type="domain" description="Ribosomal protein eL8/eL30/eS12/Gadd45" evidence="1">
    <location>
        <begin position="95"/>
        <end position="186"/>
    </location>
</feature>
<dbReference type="Gene3D" id="3.30.1330.30">
    <property type="match status" value="1"/>
</dbReference>
<dbReference type="Gene3D" id="3.30.1230.10">
    <property type="entry name" value="YlxR-like"/>
    <property type="match status" value="1"/>
</dbReference>
<dbReference type="Pfam" id="PF04296">
    <property type="entry name" value="YlxR"/>
    <property type="match status" value="1"/>
</dbReference>
<reference evidence="4" key="1">
    <citation type="submission" date="2017-02" db="EMBL/GenBank/DDBJ databases">
        <authorList>
            <person name="Varghese N."/>
            <person name="Submissions S."/>
        </authorList>
    </citation>
    <scope>NUCLEOTIDE SEQUENCE [LARGE SCALE GENOMIC DNA]</scope>
    <source>
        <strain evidence="4">ATCC BAA-34</strain>
    </source>
</reference>
<dbReference type="InterPro" id="IPR035931">
    <property type="entry name" value="YlxR-like_sf"/>
</dbReference>